<dbReference type="GO" id="GO:0045010">
    <property type="term" value="P:actin nucleation"/>
    <property type="evidence" value="ECO:0007669"/>
    <property type="project" value="InterPro"/>
</dbReference>
<gene>
    <name evidence="1" type="ORF">Cni_G19012</name>
</gene>
<dbReference type="AlphaFoldDB" id="A0AAQ3QI97"/>
<protein>
    <submittedName>
        <fullName evidence="1">Uncharacterized protein</fullName>
    </submittedName>
</protein>
<dbReference type="Gene3D" id="1.20.58.2220">
    <property type="entry name" value="Formin, FH2 domain"/>
    <property type="match status" value="1"/>
</dbReference>
<proteinExistence type="predicted"/>
<dbReference type="InterPro" id="IPR042201">
    <property type="entry name" value="FH2_Formin_sf"/>
</dbReference>
<evidence type="ECO:0000313" key="2">
    <source>
        <dbReference type="Proteomes" id="UP001327560"/>
    </source>
</evidence>
<evidence type="ECO:0000313" key="1">
    <source>
        <dbReference type="EMBL" id="WOL10258.1"/>
    </source>
</evidence>
<dbReference type="Proteomes" id="UP001327560">
    <property type="component" value="Chromosome 6"/>
</dbReference>
<dbReference type="PANTHER" id="PTHR23213:SF354">
    <property type="entry name" value="FORMIN-LIKE PROTEIN 4"/>
    <property type="match status" value="1"/>
</dbReference>
<keyword evidence="2" id="KW-1185">Reference proteome</keyword>
<dbReference type="PANTHER" id="PTHR23213">
    <property type="entry name" value="FORMIN-RELATED"/>
    <property type="match status" value="1"/>
</dbReference>
<dbReference type="EMBL" id="CP136895">
    <property type="protein sequence ID" value="WOL10258.1"/>
    <property type="molecule type" value="Genomic_DNA"/>
</dbReference>
<dbReference type="SUPFAM" id="SSF101447">
    <property type="entry name" value="Formin homology 2 domain (FH2 domain)"/>
    <property type="match status" value="1"/>
</dbReference>
<organism evidence="1 2">
    <name type="scientific">Canna indica</name>
    <name type="common">Indian-shot</name>
    <dbReference type="NCBI Taxonomy" id="4628"/>
    <lineage>
        <taxon>Eukaryota</taxon>
        <taxon>Viridiplantae</taxon>
        <taxon>Streptophyta</taxon>
        <taxon>Embryophyta</taxon>
        <taxon>Tracheophyta</taxon>
        <taxon>Spermatophyta</taxon>
        <taxon>Magnoliopsida</taxon>
        <taxon>Liliopsida</taxon>
        <taxon>Zingiberales</taxon>
        <taxon>Cannaceae</taxon>
        <taxon>Canna</taxon>
    </lineage>
</organism>
<name>A0AAQ3QI97_9LILI</name>
<dbReference type="InterPro" id="IPR027643">
    <property type="entry name" value="Formin-like_plant"/>
</dbReference>
<sequence length="125" mass="13983">MQILVVVDVGEDTIGKCAEITIPLDHSDSGASLERTTSRWGQEEREREYTMLSMPIVGGLSDEFANLKKAAAMDYDALITMCPVLQSCMADMRQLLETCGQGRFTNEMKGFVGRANKELRMNREE</sequence>
<dbReference type="GO" id="GO:0051015">
    <property type="term" value="F:actin filament binding"/>
    <property type="evidence" value="ECO:0007669"/>
    <property type="project" value="InterPro"/>
</dbReference>
<accession>A0AAQ3QI97</accession>
<reference evidence="1 2" key="1">
    <citation type="submission" date="2023-10" db="EMBL/GenBank/DDBJ databases">
        <title>Chromosome-scale genome assembly provides insights into flower coloration mechanisms of Canna indica.</title>
        <authorList>
            <person name="Li C."/>
        </authorList>
    </citation>
    <scope>NUCLEOTIDE SEQUENCE [LARGE SCALE GENOMIC DNA]</scope>
    <source>
        <tissue evidence="1">Flower</tissue>
    </source>
</reference>